<keyword evidence="2" id="KW-1185">Reference proteome</keyword>
<organism evidence="1 2">
    <name type="scientific">Ameca splendens</name>
    <dbReference type="NCBI Taxonomy" id="208324"/>
    <lineage>
        <taxon>Eukaryota</taxon>
        <taxon>Metazoa</taxon>
        <taxon>Chordata</taxon>
        <taxon>Craniata</taxon>
        <taxon>Vertebrata</taxon>
        <taxon>Euteleostomi</taxon>
        <taxon>Actinopterygii</taxon>
        <taxon>Neopterygii</taxon>
        <taxon>Teleostei</taxon>
        <taxon>Neoteleostei</taxon>
        <taxon>Acanthomorphata</taxon>
        <taxon>Ovalentaria</taxon>
        <taxon>Atherinomorphae</taxon>
        <taxon>Cyprinodontiformes</taxon>
        <taxon>Goodeidae</taxon>
        <taxon>Ameca</taxon>
    </lineage>
</organism>
<comment type="caution">
    <text evidence="1">The sequence shown here is derived from an EMBL/GenBank/DDBJ whole genome shotgun (WGS) entry which is preliminary data.</text>
</comment>
<accession>A0ABV1AEN0</accession>
<proteinExistence type="predicted"/>
<evidence type="ECO:0000313" key="1">
    <source>
        <dbReference type="EMBL" id="MEQ2315873.1"/>
    </source>
</evidence>
<evidence type="ECO:0000313" key="2">
    <source>
        <dbReference type="Proteomes" id="UP001469553"/>
    </source>
</evidence>
<gene>
    <name evidence="1" type="ORF">AMECASPLE_026857</name>
</gene>
<sequence>MPGLIQILSNYVTSVPKEFVSHQSVIFCRLFHSGSWGSWCLSPAVYGQEAGTPWTGCQSIAGQHTNTHTPKDNLESPINLTGMSLDCGRKPEYLVRTHTYTGRTCKLHAERPPAGNRTQDLLAARQQCYQLRHCAAP</sequence>
<reference evidence="1 2" key="1">
    <citation type="submission" date="2021-06" db="EMBL/GenBank/DDBJ databases">
        <authorList>
            <person name="Palmer J.M."/>
        </authorList>
    </citation>
    <scope>NUCLEOTIDE SEQUENCE [LARGE SCALE GENOMIC DNA]</scope>
    <source>
        <strain evidence="1 2">AS_MEX2019</strain>
        <tissue evidence="1">Muscle</tissue>
    </source>
</reference>
<dbReference type="EMBL" id="JAHRIP010087429">
    <property type="protein sequence ID" value="MEQ2315873.1"/>
    <property type="molecule type" value="Genomic_DNA"/>
</dbReference>
<name>A0ABV1AEN0_9TELE</name>
<dbReference type="Proteomes" id="UP001469553">
    <property type="component" value="Unassembled WGS sequence"/>
</dbReference>
<protein>
    <submittedName>
        <fullName evidence="1">Uncharacterized protein</fullName>
    </submittedName>
</protein>